<dbReference type="Proteomes" id="UP000656042">
    <property type="component" value="Unassembled WGS sequence"/>
</dbReference>
<protein>
    <submittedName>
        <fullName evidence="1">Uncharacterized protein</fullName>
    </submittedName>
</protein>
<name>A0A8J3C542_9ACTN</name>
<evidence type="ECO:0000313" key="2">
    <source>
        <dbReference type="Proteomes" id="UP000656042"/>
    </source>
</evidence>
<evidence type="ECO:0000313" key="1">
    <source>
        <dbReference type="EMBL" id="GGL11821.1"/>
    </source>
</evidence>
<dbReference type="AlphaFoldDB" id="A0A8J3C542"/>
<keyword evidence="2" id="KW-1185">Reference proteome</keyword>
<organism evidence="1 2">
    <name type="scientific">Mangrovihabitans endophyticus</name>
    <dbReference type="NCBI Taxonomy" id="1751298"/>
    <lineage>
        <taxon>Bacteria</taxon>
        <taxon>Bacillati</taxon>
        <taxon>Actinomycetota</taxon>
        <taxon>Actinomycetes</taxon>
        <taxon>Micromonosporales</taxon>
        <taxon>Micromonosporaceae</taxon>
        <taxon>Mangrovihabitans</taxon>
    </lineage>
</organism>
<reference evidence="1" key="2">
    <citation type="submission" date="2020-09" db="EMBL/GenBank/DDBJ databases">
        <authorList>
            <person name="Sun Q."/>
            <person name="Zhou Y."/>
        </authorList>
    </citation>
    <scope>NUCLEOTIDE SEQUENCE</scope>
    <source>
        <strain evidence="1">CGMCC 4.7299</strain>
    </source>
</reference>
<accession>A0A8J3C542</accession>
<gene>
    <name evidence="1" type="ORF">GCM10012284_53230</name>
</gene>
<proteinExistence type="predicted"/>
<sequence length="83" mass="8991">MTRDAALVVPLVDQLGNTLSTDQILAVLANLGSPYAALATPAASPTFPHDTHHFRVLNRLKQEGWLSKVTRRVSKSQIGVTVE</sequence>
<dbReference type="EMBL" id="BMMX01000037">
    <property type="protein sequence ID" value="GGL11821.1"/>
    <property type="molecule type" value="Genomic_DNA"/>
</dbReference>
<comment type="caution">
    <text evidence="1">The sequence shown here is derived from an EMBL/GenBank/DDBJ whole genome shotgun (WGS) entry which is preliminary data.</text>
</comment>
<dbReference type="RefSeq" id="WP_189082059.1">
    <property type="nucleotide sequence ID" value="NZ_BMMX01000037.1"/>
</dbReference>
<reference evidence="1" key="1">
    <citation type="journal article" date="2014" name="Int. J. Syst. Evol. Microbiol.">
        <title>Complete genome sequence of Corynebacterium casei LMG S-19264T (=DSM 44701T), isolated from a smear-ripened cheese.</title>
        <authorList>
            <consortium name="US DOE Joint Genome Institute (JGI-PGF)"/>
            <person name="Walter F."/>
            <person name="Albersmeier A."/>
            <person name="Kalinowski J."/>
            <person name="Ruckert C."/>
        </authorList>
    </citation>
    <scope>NUCLEOTIDE SEQUENCE</scope>
    <source>
        <strain evidence="1">CGMCC 4.7299</strain>
    </source>
</reference>